<reference evidence="2 3" key="1">
    <citation type="journal article" date="2019" name="Int. J. Syst. Evol. Microbiol.">
        <title>The Global Catalogue of Microorganisms (GCM) 10K type strain sequencing project: providing services to taxonomists for standard genome sequencing and annotation.</title>
        <authorList>
            <consortium name="The Broad Institute Genomics Platform"/>
            <consortium name="The Broad Institute Genome Sequencing Center for Infectious Disease"/>
            <person name="Wu L."/>
            <person name="Ma J."/>
        </authorList>
    </citation>
    <scope>NUCLEOTIDE SEQUENCE [LARGE SCALE GENOMIC DNA]</scope>
    <source>
        <strain evidence="2 3">JCM 11445</strain>
    </source>
</reference>
<organism evidence="2 3">
    <name type="scientific">Streptomyces rhizosphaericus</name>
    <dbReference type="NCBI Taxonomy" id="114699"/>
    <lineage>
        <taxon>Bacteria</taxon>
        <taxon>Bacillati</taxon>
        <taxon>Actinomycetota</taxon>
        <taxon>Actinomycetes</taxon>
        <taxon>Kitasatosporales</taxon>
        <taxon>Streptomycetaceae</taxon>
        <taxon>Streptomyces</taxon>
        <taxon>Streptomyces violaceusniger group</taxon>
    </lineage>
</organism>
<dbReference type="EMBL" id="BAAAIE010000065">
    <property type="protein sequence ID" value="GAA0994075.1"/>
    <property type="molecule type" value="Genomic_DNA"/>
</dbReference>
<evidence type="ECO:0000313" key="3">
    <source>
        <dbReference type="Proteomes" id="UP001500033"/>
    </source>
</evidence>
<evidence type="ECO:0000313" key="2">
    <source>
        <dbReference type="EMBL" id="GAA0994075.1"/>
    </source>
</evidence>
<keyword evidence="3" id="KW-1185">Reference proteome</keyword>
<comment type="caution">
    <text evidence="2">The sequence shown here is derived from an EMBL/GenBank/DDBJ whole genome shotgun (WGS) entry which is preliminary data.</text>
</comment>
<protein>
    <submittedName>
        <fullName evidence="2">Uncharacterized protein</fullName>
    </submittedName>
</protein>
<gene>
    <name evidence="2" type="ORF">GCM10009576_074870</name>
</gene>
<evidence type="ECO:0000256" key="1">
    <source>
        <dbReference type="SAM" id="MobiDB-lite"/>
    </source>
</evidence>
<dbReference type="Proteomes" id="UP001500033">
    <property type="component" value="Unassembled WGS sequence"/>
</dbReference>
<feature type="region of interest" description="Disordered" evidence="1">
    <location>
        <begin position="1"/>
        <end position="31"/>
    </location>
</feature>
<sequence length="194" mass="20660">MPRKPGEHGTISPRKPRPLDLPATHSDLTTKGKDLGVVRGGRSAQDLIGAGRRLVGHLPERLLPQETSSRHRTVIWFLERALVRSGGAGRRSMSIVGSHAIQPWRCHQPIVLRAMGSSRVVVLVSVSSAWAAAGSVSGSGSAGSSVTVMGAGGDFVLRWSGPVGARSPANIHPHVVSEIRWIRAEDFAMPVPVR</sequence>
<name>A0ABN1SKA0_9ACTN</name>
<accession>A0ABN1SKA0</accession>
<proteinExistence type="predicted"/>